<name>A0A6A4I6Z8_9AGAR</name>
<organism evidence="1 2">
    <name type="scientific">Gymnopus androsaceus JB14</name>
    <dbReference type="NCBI Taxonomy" id="1447944"/>
    <lineage>
        <taxon>Eukaryota</taxon>
        <taxon>Fungi</taxon>
        <taxon>Dikarya</taxon>
        <taxon>Basidiomycota</taxon>
        <taxon>Agaricomycotina</taxon>
        <taxon>Agaricomycetes</taxon>
        <taxon>Agaricomycetidae</taxon>
        <taxon>Agaricales</taxon>
        <taxon>Marasmiineae</taxon>
        <taxon>Omphalotaceae</taxon>
        <taxon>Gymnopus</taxon>
    </lineage>
</organism>
<keyword evidence="2" id="KW-1185">Reference proteome</keyword>
<accession>A0A6A4I6Z8</accession>
<dbReference type="EMBL" id="ML769407">
    <property type="protein sequence ID" value="KAE9405633.1"/>
    <property type="molecule type" value="Genomic_DNA"/>
</dbReference>
<proteinExistence type="predicted"/>
<gene>
    <name evidence="1" type="ORF">BT96DRAFT_751871</name>
</gene>
<protein>
    <submittedName>
        <fullName evidence="1">Uncharacterized protein</fullName>
    </submittedName>
</protein>
<reference evidence="1" key="1">
    <citation type="journal article" date="2019" name="Environ. Microbiol.">
        <title>Fungal ecological strategies reflected in gene transcription - a case study of two litter decomposers.</title>
        <authorList>
            <person name="Barbi F."/>
            <person name="Kohler A."/>
            <person name="Barry K."/>
            <person name="Baskaran P."/>
            <person name="Daum C."/>
            <person name="Fauchery L."/>
            <person name="Ihrmark K."/>
            <person name="Kuo A."/>
            <person name="LaButti K."/>
            <person name="Lipzen A."/>
            <person name="Morin E."/>
            <person name="Grigoriev I.V."/>
            <person name="Henrissat B."/>
            <person name="Lindahl B."/>
            <person name="Martin F."/>
        </authorList>
    </citation>
    <scope>NUCLEOTIDE SEQUENCE</scope>
    <source>
        <strain evidence="1">JB14</strain>
    </source>
</reference>
<evidence type="ECO:0000313" key="2">
    <source>
        <dbReference type="Proteomes" id="UP000799118"/>
    </source>
</evidence>
<evidence type="ECO:0000313" key="1">
    <source>
        <dbReference type="EMBL" id="KAE9405633.1"/>
    </source>
</evidence>
<feature type="non-terminal residue" evidence="1">
    <location>
        <position position="73"/>
    </location>
</feature>
<dbReference type="OrthoDB" id="2953545at2759"/>
<dbReference type="AlphaFoldDB" id="A0A6A4I6Z8"/>
<dbReference type="Proteomes" id="UP000799118">
    <property type="component" value="Unassembled WGS sequence"/>
</dbReference>
<sequence>IGEIKNICWDSKPAEQLQLDRLSEKLTSISFQLISIIPATSEDDSSLRNDWCSSSSLSYIFKVPASLVLPINP</sequence>
<feature type="non-terminal residue" evidence="1">
    <location>
        <position position="1"/>
    </location>
</feature>